<protein>
    <submittedName>
        <fullName evidence="2">Uncharacterized protein</fullName>
    </submittedName>
</protein>
<organism evidence="2 3">
    <name type="scientific">Chryseobacterium gallinarum</name>
    <dbReference type="NCBI Taxonomy" id="1324352"/>
    <lineage>
        <taxon>Bacteria</taxon>
        <taxon>Pseudomonadati</taxon>
        <taxon>Bacteroidota</taxon>
        <taxon>Flavobacteriia</taxon>
        <taxon>Flavobacteriales</taxon>
        <taxon>Weeksellaceae</taxon>
        <taxon>Chryseobacterium group</taxon>
        <taxon>Chryseobacterium</taxon>
    </lineage>
</organism>
<dbReference type="OrthoDB" id="1270436at2"/>
<proteinExistence type="predicted"/>
<dbReference type="RefSeq" id="WP_053329018.1">
    <property type="nucleotide sequence ID" value="NZ_CP009928.1"/>
</dbReference>
<dbReference type="Proteomes" id="UP000035213">
    <property type="component" value="Chromosome"/>
</dbReference>
<feature type="signal peptide" evidence="1">
    <location>
        <begin position="1"/>
        <end position="18"/>
    </location>
</feature>
<reference evidence="2 3" key="1">
    <citation type="submission" date="2014-11" db="EMBL/GenBank/DDBJ databases">
        <authorList>
            <person name="Park G.-S."/>
            <person name="Hong S.-J."/>
            <person name="Jung B.K."/>
            <person name="Khan A.R."/>
            <person name="Kwak Y."/>
            <person name="Shin J.-H."/>
        </authorList>
    </citation>
    <scope>NUCLEOTIDE SEQUENCE [LARGE SCALE GENOMIC DNA]</scope>
    <source>
        <strain evidence="2 3">DSM 27622</strain>
    </source>
</reference>
<dbReference type="PATRIC" id="fig|1324352.5.peg.3995"/>
<accession>A0A0G3M8W3</accession>
<evidence type="ECO:0000313" key="3">
    <source>
        <dbReference type="Proteomes" id="UP000035213"/>
    </source>
</evidence>
<dbReference type="KEGG" id="cgn:OK18_19015"/>
<sequence length="99" mass="10789">MKKILLIATISVAGLVSAKNTEVKTPTKEVEKKEVVKEVDSKEADASMQCIQYGMLISCTNEVIPDTVCYGEGTDNATYEDAWDCITTNGQLANEFFCG</sequence>
<evidence type="ECO:0000256" key="1">
    <source>
        <dbReference type="SAM" id="SignalP"/>
    </source>
</evidence>
<dbReference type="AlphaFoldDB" id="A0A0G3M8W3"/>
<dbReference type="EMBL" id="CP009928">
    <property type="protein sequence ID" value="AKK74423.1"/>
    <property type="molecule type" value="Genomic_DNA"/>
</dbReference>
<gene>
    <name evidence="2" type="ORF">OK18_19015</name>
</gene>
<keyword evidence="1" id="KW-0732">Signal</keyword>
<name>A0A0G3M8W3_CHRGL</name>
<feature type="chain" id="PRO_5005185119" evidence="1">
    <location>
        <begin position="19"/>
        <end position="99"/>
    </location>
</feature>
<evidence type="ECO:0000313" key="2">
    <source>
        <dbReference type="EMBL" id="AKK74423.1"/>
    </source>
</evidence>